<dbReference type="OrthoDB" id="5242544at2"/>
<dbReference type="PATRIC" id="fig|1391653.3.peg.2791"/>
<dbReference type="Pfam" id="PF00211">
    <property type="entry name" value="Guanylate_cyc"/>
    <property type="match status" value="1"/>
</dbReference>
<protein>
    <submittedName>
        <fullName evidence="3">Adenylate cyclase</fullName>
    </submittedName>
</protein>
<dbReference type="InterPro" id="IPR008984">
    <property type="entry name" value="SMAD_FHA_dom_sf"/>
</dbReference>
<dbReference type="CDD" id="cd07302">
    <property type="entry name" value="CHD"/>
    <property type="match status" value="1"/>
</dbReference>
<dbReference type="InterPro" id="IPR001054">
    <property type="entry name" value="A/G_cyclase"/>
</dbReference>
<dbReference type="AlphaFoldDB" id="A0A0K1PFW0"/>
<dbReference type="Gene3D" id="3.30.70.1230">
    <property type="entry name" value="Nucleotide cyclase"/>
    <property type="match status" value="1"/>
</dbReference>
<dbReference type="SMART" id="SM00044">
    <property type="entry name" value="CYCc"/>
    <property type="match status" value="1"/>
</dbReference>
<dbReference type="InterPro" id="IPR000253">
    <property type="entry name" value="FHA_dom"/>
</dbReference>
<evidence type="ECO:0000259" key="1">
    <source>
        <dbReference type="PROSITE" id="PS50006"/>
    </source>
</evidence>
<dbReference type="PROSITE" id="PS50125">
    <property type="entry name" value="GUANYLATE_CYCLASE_2"/>
    <property type="match status" value="1"/>
</dbReference>
<dbReference type="PANTHER" id="PTHR43081:SF1">
    <property type="entry name" value="ADENYLATE CYCLASE, TERMINAL-DIFFERENTIATION SPECIFIC"/>
    <property type="match status" value="1"/>
</dbReference>
<dbReference type="KEGG" id="vin:AKJ08_2688"/>
<dbReference type="PANTHER" id="PTHR43081">
    <property type="entry name" value="ADENYLATE CYCLASE, TERMINAL-DIFFERENTIATION SPECIFIC-RELATED"/>
    <property type="match status" value="1"/>
</dbReference>
<dbReference type="InterPro" id="IPR029016">
    <property type="entry name" value="GAF-like_dom_sf"/>
</dbReference>
<dbReference type="Gene3D" id="3.30.450.40">
    <property type="match status" value="1"/>
</dbReference>
<sequence>MWQIVLNGPGYLDARYELPIGETRLGRAWDNDIVLTGDLVSRHHARLVVEGGSLRLLDPGSRNGTFLNGRPAGSSSEVRAGDRIEIGAYRIFVEALHLLSGATTVVLRRRLEEMPALARLEEARHLRGSEALLATVEIESLALLSQVSERLANAPTLGVFLADVAQLVLDVAGASTVAILLRQDGSTSDGAVTLSDGRCYKPAAIRHTGDLTAGEVPISRTIVEQCVVERVAMCVADAGMDPRFADRESVLLHEVRQAICAPLVRGDEVVGALYVNRRGEEEELSRLVESLTAIAHLAASGIERQALRERAEQETRARRRLERFLAPEILDQVEALGDEGLRMEERVATVVFADISGFTSLAEQVEARRLVALLDAFYRRMAAIVFEHRGTVDKFIGDAVMAIFGAPCSREDDAELALSAALEMRAAFDELMSAWPREERRALKVGLATGPLLAGTVGGDRLDYTAVGDTVNVASRLVAAAEPGQILASGATIEAGGGAFQTVALGERTLRGRRLQVSIFELAGRVDPAHNTREARAVTVARGGAA</sequence>
<proteinExistence type="predicted"/>
<dbReference type="SMART" id="SM00065">
    <property type="entry name" value="GAF"/>
    <property type="match status" value="1"/>
</dbReference>
<dbReference type="Proteomes" id="UP000055590">
    <property type="component" value="Chromosome"/>
</dbReference>
<accession>A0A0K1PFW0</accession>
<evidence type="ECO:0000259" key="2">
    <source>
        <dbReference type="PROSITE" id="PS50125"/>
    </source>
</evidence>
<dbReference type="PROSITE" id="PS50006">
    <property type="entry name" value="FHA_DOMAIN"/>
    <property type="match status" value="1"/>
</dbReference>
<dbReference type="GO" id="GO:0035556">
    <property type="term" value="P:intracellular signal transduction"/>
    <property type="evidence" value="ECO:0007669"/>
    <property type="project" value="InterPro"/>
</dbReference>
<name>A0A0K1PFW0_9BACT</name>
<dbReference type="Pfam" id="PF00498">
    <property type="entry name" value="FHA"/>
    <property type="match status" value="1"/>
</dbReference>
<dbReference type="Pfam" id="PF01590">
    <property type="entry name" value="GAF"/>
    <property type="match status" value="1"/>
</dbReference>
<dbReference type="GO" id="GO:0009190">
    <property type="term" value="P:cyclic nucleotide biosynthetic process"/>
    <property type="evidence" value="ECO:0007669"/>
    <property type="project" value="InterPro"/>
</dbReference>
<evidence type="ECO:0000313" key="4">
    <source>
        <dbReference type="Proteomes" id="UP000055590"/>
    </source>
</evidence>
<organism evidence="3 4">
    <name type="scientific">Vulgatibacter incomptus</name>
    <dbReference type="NCBI Taxonomy" id="1391653"/>
    <lineage>
        <taxon>Bacteria</taxon>
        <taxon>Pseudomonadati</taxon>
        <taxon>Myxococcota</taxon>
        <taxon>Myxococcia</taxon>
        <taxon>Myxococcales</taxon>
        <taxon>Cystobacterineae</taxon>
        <taxon>Vulgatibacteraceae</taxon>
        <taxon>Vulgatibacter</taxon>
    </lineage>
</organism>
<feature type="domain" description="FHA" evidence="1">
    <location>
        <begin position="23"/>
        <end position="72"/>
    </location>
</feature>
<dbReference type="GO" id="GO:0004016">
    <property type="term" value="F:adenylate cyclase activity"/>
    <property type="evidence" value="ECO:0007669"/>
    <property type="project" value="UniProtKB-ARBA"/>
</dbReference>
<dbReference type="SUPFAM" id="SSF55781">
    <property type="entry name" value="GAF domain-like"/>
    <property type="match status" value="1"/>
</dbReference>
<keyword evidence="4" id="KW-1185">Reference proteome</keyword>
<evidence type="ECO:0000313" key="3">
    <source>
        <dbReference type="EMBL" id="AKU92301.1"/>
    </source>
</evidence>
<dbReference type="Gene3D" id="2.60.200.20">
    <property type="match status" value="1"/>
</dbReference>
<reference evidence="3 4" key="1">
    <citation type="submission" date="2015-08" db="EMBL/GenBank/DDBJ databases">
        <authorList>
            <person name="Babu N.S."/>
            <person name="Beckwith C.J."/>
            <person name="Beseler K.G."/>
            <person name="Brison A."/>
            <person name="Carone J.V."/>
            <person name="Caskin T.P."/>
            <person name="Diamond M."/>
            <person name="Durham M.E."/>
            <person name="Foxe J.M."/>
            <person name="Go M."/>
            <person name="Henderson B.A."/>
            <person name="Jones I.B."/>
            <person name="McGettigan J.A."/>
            <person name="Micheletti S.J."/>
            <person name="Nasrallah M.E."/>
            <person name="Ortiz D."/>
            <person name="Piller C.R."/>
            <person name="Privatt S.R."/>
            <person name="Schneider S.L."/>
            <person name="Sharp S."/>
            <person name="Smith T.C."/>
            <person name="Stanton J.D."/>
            <person name="Ullery H.E."/>
            <person name="Wilson R.J."/>
            <person name="Serrano M.G."/>
            <person name="Buck G."/>
            <person name="Lee V."/>
            <person name="Wang Y."/>
            <person name="Carvalho R."/>
            <person name="Voegtly L."/>
            <person name="Shi R."/>
            <person name="Duckworth R."/>
            <person name="Johnson A."/>
            <person name="Loviza R."/>
            <person name="Walstead R."/>
            <person name="Shah Z."/>
            <person name="Kiflezghi M."/>
            <person name="Wade K."/>
            <person name="Ball S.L."/>
            <person name="Bradley K.W."/>
            <person name="Asai D.J."/>
            <person name="Bowman C.A."/>
            <person name="Russell D.A."/>
            <person name="Pope W.H."/>
            <person name="Jacobs-Sera D."/>
            <person name="Hendrix R.W."/>
            <person name="Hatfull G.F."/>
        </authorList>
    </citation>
    <scope>NUCLEOTIDE SEQUENCE [LARGE SCALE GENOMIC DNA]</scope>
    <source>
        <strain evidence="3 4">DSM 27710</strain>
    </source>
</reference>
<dbReference type="SMART" id="SM00240">
    <property type="entry name" value="FHA"/>
    <property type="match status" value="1"/>
</dbReference>
<dbReference type="CDD" id="cd00060">
    <property type="entry name" value="FHA"/>
    <property type="match status" value="1"/>
</dbReference>
<gene>
    <name evidence="3" type="ORF">AKJ08_2688</name>
</gene>
<dbReference type="InterPro" id="IPR003018">
    <property type="entry name" value="GAF"/>
</dbReference>
<dbReference type="RefSeq" id="WP_050726488.1">
    <property type="nucleotide sequence ID" value="NZ_CP012332.1"/>
</dbReference>
<dbReference type="InterPro" id="IPR050697">
    <property type="entry name" value="Adenylyl/Guanylyl_Cyclase_3/4"/>
</dbReference>
<dbReference type="InterPro" id="IPR029787">
    <property type="entry name" value="Nucleotide_cyclase"/>
</dbReference>
<dbReference type="SUPFAM" id="SSF55073">
    <property type="entry name" value="Nucleotide cyclase"/>
    <property type="match status" value="1"/>
</dbReference>
<dbReference type="SUPFAM" id="SSF49879">
    <property type="entry name" value="SMAD/FHA domain"/>
    <property type="match status" value="1"/>
</dbReference>
<dbReference type="EMBL" id="CP012332">
    <property type="protein sequence ID" value="AKU92301.1"/>
    <property type="molecule type" value="Genomic_DNA"/>
</dbReference>
<dbReference type="STRING" id="1391653.AKJ08_2688"/>
<feature type="domain" description="Guanylate cyclase" evidence="2">
    <location>
        <begin position="349"/>
        <end position="478"/>
    </location>
</feature>